<evidence type="ECO:0000256" key="1">
    <source>
        <dbReference type="ARBA" id="ARBA00022485"/>
    </source>
</evidence>
<gene>
    <name evidence="7" type="ORF">SAMN02746041_03331</name>
</gene>
<evidence type="ECO:0000256" key="5">
    <source>
        <dbReference type="ARBA" id="ARBA00023014"/>
    </source>
</evidence>
<keyword evidence="4" id="KW-0408">Iron</keyword>
<feature type="non-terminal residue" evidence="7">
    <location>
        <position position="1"/>
    </location>
</feature>
<dbReference type="GO" id="GO:0046872">
    <property type="term" value="F:metal ion binding"/>
    <property type="evidence" value="ECO:0007669"/>
    <property type="project" value="UniProtKB-KW"/>
</dbReference>
<dbReference type="Pfam" id="PF02754">
    <property type="entry name" value="CCG"/>
    <property type="match status" value="2"/>
</dbReference>
<evidence type="ECO:0000256" key="4">
    <source>
        <dbReference type="ARBA" id="ARBA00023004"/>
    </source>
</evidence>
<dbReference type="STRING" id="1121390.SAMN02746041_03331"/>
<dbReference type="RefSeq" id="WP_139796711.1">
    <property type="nucleotide sequence ID" value="NZ_FWXF01000054.1"/>
</dbReference>
<keyword evidence="2" id="KW-0479">Metal-binding</keyword>
<organism evidence="7 8">
    <name type="scientific">Desulfacinum hydrothermale DSM 13146</name>
    <dbReference type="NCBI Taxonomy" id="1121390"/>
    <lineage>
        <taxon>Bacteria</taxon>
        <taxon>Pseudomonadati</taxon>
        <taxon>Thermodesulfobacteriota</taxon>
        <taxon>Syntrophobacteria</taxon>
        <taxon>Syntrophobacterales</taxon>
        <taxon>Syntrophobacteraceae</taxon>
        <taxon>Desulfacinum</taxon>
    </lineage>
</organism>
<protein>
    <submittedName>
        <fullName evidence="7">Cysteine-rich domain-containing protein</fullName>
    </submittedName>
</protein>
<reference evidence="7 8" key="1">
    <citation type="submission" date="2017-04" db="EMBL/GenBank/DDBJ databases">
        <authorList>
            <person name="Afonso C.L."/>
            <person name="Miller P.J."/>
            <person name="Scott M.A."/>
            <person name="Spackman E."/>
            <person name="Goraichik I."/>
            <person name="Dimitrov K.M."/>
            <person name="Suarez D.L."/>
            <person name="Swayne D.E."/>
        </authorList>
    </citation>
    <scope>NUCLEOTIDE SEQUENCE [LARGE SCALE GENOMIC DNA]</scope>
    <source>
        <strain evidence="7 8">DSM 13146</strain>
    </source>
</reference>
<dbReference type="Proteomes" id="UP000192783">
    <property type="component" value="Unassembled WGS sequence"/>
</dbReference>
<dbReference type="GO" id="GO:0051539">
    <property type="term" value="F:4 iron, 4 sulfur cluster binding"/>
    <property type="evidence" value="ECO:0007669"/>
    <property type="project" value="UniProtKB-KW"/>
</dbReference>
<keyword evidence="8" id="KW-1185">Reference proteome</keyword>
<feature type="domain" description="Cysteine-rich" evidence="6">
    <location>
        <begin position="40"/>
        <end position="123"/>
    </location>
</feature>
<dbReference type="GO" id="GO:0016491">
    <property type="term" value="F:oxidoreductase activity"/>
    <property type="evidence" value="ECO:0007669"/>
    <property type="project" value="UniProtKB-ARBA"/>
</dbReference>
<dbReference type="OrthoDB" id="5289041at2"/>
<dbReference type="InterPro" id="IPR004017">
    <property type="entry name" value="Cys_rich_dom"/>
</dbReference>
<evidence type="ECO:0000313" key="7">
    <source>
        <dbReference type="EMBL" id="SMC28952.1"/>
    </source>
</evidence>
<evidence type="ECO:0000313" key="8">
    <source>
        <dbReference type="Proteomes" id="UP000192783"/>
    </source>
</evidence>
<sequence>LPLFFHKTHGFRSLPVVTPRPFRDRWDRVRPEVQAPRMRVALFGGCLVDFVYPEQAEAVLPLLKEQGVAVDYPMDQTCCGLPALMAAEKETAREVAIQNIRAFEESKCDWILTLCASCGSHLKENYPKLLGDDPKWKDRLEAFTSRVIDFSSFLMQILKVRPELFHGTGTRTAYHAPCHLCRGLKVVEEPRKLLEIAGLNYVPAQDEDVCCGFAGSYSLEFPEISAELLQRKLDSVEATGAELLVTDCPGCVLQLRGGMDQRGGRIRVRHIAEAVAEGLS</sequence>
<keyword evidence="5" id="KW-0411">Iron-sulfur</keyword>
<evidence type="ECO:0000256" key="2">
    <source>
        <dbReference type="ARBA" id="ARBA00022723"/>
    </source>
</evidence>
<dbReference type="AlphaFoldDB" id="A0A1W1XYI2"/>
<accession>A0A1W1XYI2</accession>
<feature type="domain" description="Cysteine-rich" evidence="6">
    <location>
        <begin position="173"/>
        <end position="256"/>
    </location>
</feature>
<keyword evidence="1" id="KW-0004">4Fe-4S</keyword>
<dbReference type="EMBL" id="FWXF01000054">
    <property type="protein sequence ID" value="SMC28952.1"/>
    <property type="molecule type" value="Genomic_DNA"/>
</dbReference>
<proteinExistence type="predicted"/>
<evidence type="ECO:0000259" key="6">
    <source>
        <dbReference type="Pfam" id="PF02754"/>
    </source>
</evidence>
<dbReference type="PANTHER" id="PTHR32479:SF17">
    <property type="entry name" value="GLYCOLATE OXIDASE IRON-SULFUR SUBUNIT"/>
    <property type="match status" value="1"/>
</dbReference>
<dbReference type="PANTHER" id="PTHR32479">
    <property type="entry name" value="GLYCOLATE OXIDASE IRON-SULFUR SUBUNIT"/>
    <property type="match status" value="1"/>
</dbReference>
<evidence type="ECO:0000256" key="3">
    <source>
        <dbReference type="ARBA" id="ARBA00022737"/>
    </source>
</evidence>
<name>A0A1W1XYI2_9BACT</name>
<keyword evidence="3" id="KW-0677">Repeat</keyword>